<dbReference type="Proteomes" id="UP000825438">
    <property type="component" value="Chromosome I"/>
</dbReference>
<evidence type="ECO:0000256" key="1">
    <source>
        <dbReference type="SAM" id="MobiDB-lite"/>
    </source>
</evidence>
<sequence>MSHMPMLGLLRRVPAMQARTRLYSTVQPREKPKWRYLLSGSMLKSVVLTLVFGSAVIDAARGRKELEALKTAYEAKFRILEDVTRKIRAREPVDVAQEIRIANAITRHKYNSVTDVEIDEQFEEFLKMAEENTTDSEPSASSTQPPQEAISSSKFL</sequence>
<proteinExistence type="predicted"/>
<name>A0A8F2VXY3_CANAR</name>
<reference evidence="2" key="1">
    <citation type="submission" date="2021-06" db="EMBL/GenBank/DDBJ databases">
        <title>Candida auris outbreak in lebanese hospital.</title>
        <authorList>
            <person name="Finianos M."/>
        </authorList>
    </citation>
    <scope>NUCLEOTIDE SEQUENCE</scope>
    <source>
        <strain evidence="2">CA7LBN</strain>
    </source>
</reference>
<feature type="compositionally biased region" description="Polar residues" evidence="1">
    <location>
        <begin position="135"/>
        <end position="156"/>
    </location>
</feature>
<protein>
    <submittedName>
        <fullName evidence="2">Uncharacterized protein</fullName>
    </submittedName>
</protein>
<evidence type="ECO:0000313" key="2">
    <source>
        <dbReference type="EMBL" id="QWW21801.1"/>
    </source>
</evidence>
<accession>A0A8F2VXY3</accession>
<dbReference type="EMBL" id="CP076749">
    <property type="protein sequence ID" value="QWW21801.1"/>
    <property type="molecule type" value="Genomic_DNA"/>
</dbReference>
<gene>
    <name evidence="2" type="ORF">CA7LBN_000547</name>
</gene>
<organism evidence="2">
    <name type="scientific">Candidozyma auris</name>
    <name type="common">Yeast</name>
    <name type="synonym">Candida auris</name>
    <dbReference type="NCBI Taxonomy" id="498019"/>
    <lineage>
        <taxon>Eukaryota</taxon>
        <taxon>Fungi</taxon>
        <taxon>Dikarya</taxon>
        <taxon>Ascomycota</taxon>
        <taxon>Saccharomycotina</taxon>
        <taxon>Pichiomycetes</taxon>
        <taxon>Metschnikowiaceae</taxon>
        <taxon>Candidozyma</taxon>
    </lineage>
</organism>
<dbReference type="AlphaFoldDB" id="A0A8F2VXY3"/>
<feature type="region of interest" description="Disordered" evidence="1">
    <location>
        <begin position="129"/>
        <end position="156"/>
    </location>
</feature>